<dbReference type="PANTHER" id="PTHR43798:SF33">
    <property type="entry name" value="HYDROLASE, PUTATIVE (AFU_ORTHOLOGUE AFUA_2G14860)-RELATED"/>
    <property type="match status" value="1"/>
</dbReference>
<dbReference type="EMBL" id="RCNR01000035">
    <property type="protein sequence ID" value="MUH37247.1"/>
    <property type="molecule type" value="Genomic_DNA"/>
</dbReference>
<evidence type="ECO:0000313" key="2">
    <source>
        <dbReference type="EMBL" id="MUH37247.1"/>
    </source>
</evidence>
<keyword evidence="3" id="KW-1185">Reference proteome</keyword>
<dbReference type="InterPro" id="IPR000073">
    <property type="entry name" value="AB_hydrolase_1"/>
</dbReference>
<protein>
    <submittedName>
        <fullName evidence="2">Alpha/beta hydrolase</fullName>
    </submittedName>
</protein>
<dbReference type="Gene3D" id="3.40.50.1820">
    <property type="entry name" value="alpha/beta hydrolase"/>
    <property type="match status" value="1"/>
</dbReference>
<dbReference type="InterPro" id="IPR050266">
    <property type="entry name" value="AB_hydrolase_sf"/>
</dbReference>
<organism evidence="2 3">
    <name type="scientific">Zobellia amurskyensis</name>
    <dbReference type="NCBI Taxonomy" id="248905"/>
    <lineage>
        <taxon>Bacteria</taxon>
        <taxon>Pseudomonadati</taxon>
        <taxon>Bacteroidota</taxon>
        <taxon>Flavobacteriia</taxon>
        <taxon>Flavobacteriales</taxon>
        <taxon>Flavobacteriaceae</taxon>
        <taxon>Zobellia</taxon>
    </lineage>
</organism>
<keyword evidence="2" id="KW-0378">Hydrolase</keyword>
<feature type="domain" description="AB hydrolase-1" evidence="1">
    <location>
        <begin position="24"/>
        <end position="252"/>
    </location>
</feature>
<dbReference type="GO" id="GO:0016020">
    <property type="term" value="C:membrane"/>
    <property type="evidence" value="ECO:0007669"/>
    <property type="project" value="TreeGrafter"/>
</dbReference>
<dbReference type="GO" id="GO:0016787">
    <property type="term" value="F:hydrolase activity"/>
    <property type="evidence" value="ECO:0007669"/>
    <property type="project" value="UniProtKB-KW"/>
</dbReference>
<reference evidence="2 3" key="1">
    <citation type="journal article" date="2019" name="Mar. Drugs">
        <title>Comparative Genomics and CAZyme Genome Repertoires of Marine Zobellia amurskyensis KMM 3526(T) and Zobellia laminariae KMM 3676(T).</title>
        <authorList>
            <person name="Chernysheva N."/>
            <person name="Bystritskaya E."/>
            <person name="Stenkova A."/>
            <person name="Golovkin I."/>
            <person name="Nedashkovskaya O."/>
            <person name="Isaeva M."/>
        </authorList>
    </citation>
    <scope>NUCLEOTIDE SEQUENCE [LARGE SCALE GENOMIC DNA]</scope>
    <source>
        <strain evidence="2 3">KMM 3526</strain>
    </source>
</reference>
<dbReference type="SUPFAM" id="SSF53474">
    <property type="entry name" value="alpha/beta-Hydrolases"/>
    <property type="match status" value="1"/>
</dbReference>
<proteinExistence type="predicted"/>
<name>A0A7X2ZVM9_9FLAO</name>
<gene>
    <name evidence="2" type="ORF">D9O36_15455</name>
</gene>
<comment type="caution">
    <text evidence="2">The sequence shown here is derived from an EMBL/GenBank/DDBJ whole genome shotgun (WGS) entry which is preliminary data.</text>
</comment>
<dbReference type="PRINTS" id="PR00111">
    <property type="entry name" value="ABHYDROLASE"/>
</dbReference>
<evidence type="ECO:0000313" key="3">
    <source>
        <dbReference type="Proteomes" id="UP000540519"/>
    </source>
</evidence>
<dbReference type="OrthoDB" id="9780932at2"/>
<accession>A0A7X2ZVM9</accession>
<evidence type="ECO:0000259" key="1">
    <source>
        <dbReference type="Pfam" id="PF12697"/>
    </source>
</evidence>
<dbReference type="InterPro" id="IPR029058">
    <property type="entry name" value="AB_hydrolase_fold"/>
</dbReference>
<dbReference type="AlphaFoldDB" id="A0A7X2ZVM9"/>
<dbReference type="Proteomes" id="UP000540519">
    <property type="component" value="Unassembled WGS sequence"/>
</dbReference>
<dbReference type="Pfam" id="PF12697">
    <property type="entry name" value="Abhydrolase_6"/>
    <property type="match status" value="1"/>
</dbReference>
<dbReference type="PANTHER" id="PTHR43798">
    <property type="entry name" value="MONOACYLGLYCEROL LIPASE"/>
    <property type="match status" value="1"/>
</dbReference>
<dbReference type="RefSeq" id="WP_155600594.1">
    <property type="nucleotide sequence ID" value="NZ_RCNR01000035.1"/>
</dbReference>
<sequence>MLSLSKVGNPLYNSVQSTMASTTVVFLHGNSQSSVVWVNQLSSELFSAMSLVAVDLPGHGNSPEHHSYAIPDLLKILKENIEVYEKVILVGHSLGGHLAIELLPSLTNCIGLFVIGAPPLKRPVNVMEAFKPDTRVGLLFQKDLGPDNIQSLIEMLGVDKLDGTIDFPKLIKGTKPEFREALGVALASGQLADETEILSKATIPITLVFGADDDLVNIEYVKQLFIPFLWKDQVQIIENSAHVPQLDATSAFNSLLFAFLNSVING</sequence>